<dbReference type="EMBL" id="CP013655">
    <property type="protein sequence ID" value="ALS37835.1"/>
    <property type="molecule type" value="Genomic_DNA"/>
</dbReference>
<accession>A0A0U2VJY4</accession>
<dbReference type="PRINTS" id="PR00839">
    <property type="entry name" value="V8PROTEASE"/>
</dbReference>
<keyword evidence="4 6" id="KW-0378">Hydrolase</keyword>
<feature type="chain" id="PRO_5006987717" description="Serine protease" evidence="6">
    <location>
        <begin position="28"/>
        <end position="332"/>
    </location>
</feature>
<dbReference type="InterPro" id="IPR009003">
    <property type="entry name" value="Peptidase_S1_PA"/>
</dbReference>
<reference evidence="8" key="1">
    <citation type="submission" date="2015-12" db="EMBL/GenBank/DDBJ databases">
        <authorList>
            <person name="Lauer A."/>
            <person name="Humrighouse B."/>
            <person name="Loparev V."/>
            <person name="Shewmaker P.L."/>
            <person name="Whitney A.M."/>
            <person name="McLaughlin R.W."/>
        </authorList>
    </citation>
    <scope>NUCLEOTIDE SEQUENCE [LARGE SCALE GENOMIC DNA]</scope>
    <source>
        <strain evidence="8">LMG 26678</strain>
    </source>
</reference>
<dbReference type="InterPro" id="IPR043504">
    <property type="entry name" value="Peptidase_S1_PA_chymotrypsin"/>
</dbReference>
<name>A0A0U2VJY4_9ENTE</name>
<dbReference type="Pfam" id="PF13365">
    <property type="entry name" value="Trypsin_2"/>
    <property type="match status" value="1"/>
</dbReference>
<dbReference type="EC" id="3.4.21.-" evidence="6"/>
<evidence type="ECO:0000313" key="7">
    <source>
        <dbReference type="EMBL" id="ALS37835.1"/>
    </source>
</evidence>
<dbReference type="AlphaFoldDB" id="A0A0U2VJY4"/>
<evidence type="ECO:0000256" key="5">
    <source>
        <dbReference type="ARBA" id="ARBA00022825"/>
    </source>
</evidence>
<dbReference type="SUPFAM" id="SSF50494">
    <property type="entry name" value="Trypsin-like serine proteases"/>
    <property type="match status" value="1"/>
</dbReference>
<proteinExistence type="inferred from homology"/>
<dbReference type="RefSeq" id="WP_208927451.1">
    <property type="nucleotide sequence ID" value="NZ_CP013655.1"/>
</dbReference>
<dbReference type="GO" id="GO:0008236">
    <property type="term" value="F:serine-type peptidase activity"/>
    <property type="evidence" value="ECO:0007669"/>
    <property type="project" value="UniProtKB-KW"/>
</dbReference>
<evidence type="ECO:0000256" key="1">
    <source>
        <dbReference type="ARBA" id="ARBA00008764"/>
    </source>
</evidence>
<dbReference type="STRING" id="118060.ATZ35_11940"/>
<gene>
    <name evidence="7" type="ORF">ATZ35_11940</name>
</gene>
<keyword evidence="3 6" id="KW-0732">Signal</keyword>
<organism evidence="7 8">
    <name type="scientific">Enterococcus rotai</name>
    <dbReference type="NCBI Taxonomy" id="118060"/>
    <lineage>
        <taxon>Bacteria</taxon>
        <taxon>Bacillati</taxon>
        <taxon>Bacillota</taxon>
        <taxon>Bacilli</taxon>
        <taxon>Lactobacillales</taxon>
        <taxon>Enterococcaceae</taxon>
        <taxon>Enterococcus</taxon>
    </lineage>
</organism>
<keyword evidence="2 6" id="KW-0645">Protease</keyword>
<evidence type="ECO:0000256" key="4">
    <source>
        <dbReference type="ARBA" id="ARBA00022801"/>
    </source>
</evidence>
<dbReference type="Gene3D" id="2.40.10.10">
    <property type="entry name" value="Trypsin-like serine proteases"/>
    <property type="match status" value="2"/>
</dbReference>
<keyword evidence="5 6" id="KW-0720">Serine protease</keyword>
<dbReference type="InterPro" id="IPR008256">
    <property type="entry name" value="Peptidase_S1B"/>
</dbReference>
<comment type="similarity">
    <text evidence="1 6">Belongs to the peptidase S1B family.</text>
</comment>
<dbReference type="GO" id="GO:0006508">
    <property type="term" value="P:proteolysis"/>
    <property type="evidence" value="ECO:0007669"/>
    <property type="project" value="UniProtKB-KW"/>
</dbReference>
<dbReference type="KEGG" id="erx:ATZ35_11940"/>
<evidence type="ECO:0000313" key="8">
    <source>
        <dbReference type="Proteomes" id="UP000067523"/>
    </source>
</evidence>
<protein>
    <recommendedName>
        <fullName evidence="6">Serine protease</fullName>
        <ecNumber evidence="6">3.4.21.-</ecNumber>
    </recommendedName>
</protein>
<evidence type="ECO:0000256" key="6">
    <source>
        <dbReference type="RuleBase" id="RU004296"/>
    </source>
</evidence>
<evidence type="ECO:0000256" key="2">
    <source>
        <dbReference type="ARBA" id="ARBA00022670"/>
    </source>
</evidence>
<feature type="signal peptide" evidence="6">
    <location>
        <begin position="1"/>
        <end position="27"/>
    </location>
</feature>
<dbReference type="Proteomes" id="UP000067523">
    <property type="component" value="Chromosome"/>
</dbReference>
<evidence type="ECO:0000256" key="3">
    <source>
        <dbReference type="ARBA" id="ARBA00022729"/>
    </source>
</evidence>
<sequence>MRKKGLLLTTLLTILLSSVLFWGKAEATQGETDVQTKEAESIDFSASMTKKMTRSGAQEITIDGDKWHQIVKEAYRKKFPDYTGEIRITDINSGEEITFEESFGELDNPLTRARVSAPVTGNPNSSIGKVKLYYFLSDGRVEHGSATAFKIANDRFATAGHVFYDKEHGYGWAGSGSILLGCTRSKTGGINTTALYGITQQVTNMDWIQTPLQDAWRSDFGHLKVKLYAGKAPANLSILKNPPSRGYGMLYGYNGKVNDVTFSKSSGNLVTSTHNKWFGWLYESSGIQSAPGMSGGPVMNASNQVIGIHSNSGNGVSRSVKMSSTVVNALFK</sequence>
<keyword evidence="8" id="KW-1185">Reference proteome</keyword>